<dbReference type="Proteomes" id="UP000577346">
    <property type="component" value="Unassembled WGS sequence"/>
</dbReference>
<dbReference type="EMBL" id="JACGDA010000013">
    <property type="protein sequence ID" value="MBA6147632.1"/>
    <property type="molecule type" value="Genomic_DNA"/>
</dbReference>
<evidence type="ECO:0000313" key="1">
    <source>
        <dbReference type="EMBL" id="MBA6147632.1"/>
    </source>
</evidence>
<accession>A0A7W2LV83</accession>
<proteinExistence type="predicted"/>
<gene>
    <name evidence="1" type="ORF">H4C15_08895</name>
</gene>
<reference evidence="1 2" key="1">
    <citation type="submission" date="2020-07" db="EMBL/GenBank/DDBJ databases">
        <title>Diversity of carbapenemase encoding genes among Pseudomonas putida group clinical isolates in a tertiary Brazilian hospital.</title>
        <authorList>
            <person name="Alberto-Lei F."/>
            <person name="Nodari C.S."/>
            <person name="Streling A.P."/>
            <person name="Paulino J.T."/>
            <person name="Bessa-Neto F.O."/>
            <person name="Cayo R."/>
            <person name="Gales A.C."/>
        </authorList>
    </citation>
    <scope>NUCLEOTIDE SEQUENCE [LARGE SCALE GENOMIC DNA]</scope>
    <source>
        <strain evidence="1 2">11213</strain>
    </source>
</reference>
<comment type="caution">
    <text evidence="1">The sequence shown here is derived from an EMBL/GenBank/DDBJ whole genome shotgun (WGS) entry which is preliminary data.</text>
</comment>
<evidence type="ECO:0000313" key="2">
    <source>
        <dbReference type="Proteomes" id="UP000577346"/>
    </source>
</evidence>
<name>A0A7W2LV83_9PSED</name>
<sequence length="110" mass="11943">MSAAYSSHPALAGLDGEQLALLALMGLRYRALGAGTIDFSDPSRLDVYWTATRMVEKAVKEAVKAARGRSVDAERKVGIAIGHLSGLFNCSVIDNDTYMAQFQLLLDRPR</sequence>
<protein>
    <submittedName>
        <fullName evidence="1">Uncharacterized protein</fullName>
    </submittedName>
</protein>
<organism evidence="1 2">
    <name type="scientific">Pseudomonas juntendi</name>
    <dbReference type="NCBI Taxonomy" id="2666183"/>
    <lineage>
        <taxon>Bacteria</taxon>
        <taxon>Pseudomonadati</taxon>
        <taxon>Pseudomonadota</taxon>
        <taxon>Gammaproteobacteria</taxon>
        <taxon>Pseudomonadales</taxon>
        <taxon>Pseudomonadaceae</taxon>
        <taxon>Pseudomonas</taxon>
    </lineage>
</organism>
<dbReference type="AlphaFoldDB" id="A0A7W2LV83"/>